<reference evidence="3 4" key="1">
    <citation type="journal article" date="2024" name="J Genomics">
        <title>Draft genome sequencing and assembly of Favolaschia claudopus CIRM-BRFM 2984 isolated from oak limbs.</title>
        <authorList>
            <person name="Navarro D."/>
            <person name="Drula E."/>
            <person name="Chaduli D."/>
            <person name="Cazenave R."/>
            <person name="Ahrendt S."/>
            <person name="Wang J."/>
            <person name="Lipzen A."/>
            <person name="Daum C."/>
            <person name="Barry K."/>
            <person name="Grigoriev I.V."/>
            <person name="Favel A."/>
            <person name="Rosso M.N."/>
            <person name="Martin F."/>
        </authorList>
    </citation>
    <scope>NUCLEOTIDE SEQUENCE [LARGE SCALE GENOMIC DNA]</scope>
    <source>
        <strain evidence="3 4">CIRM-BRFM 2984</strain>
    </source>
</reference>
<organism evidence="3 4">
    <name type="scientific">Favolaschia claudopus</name>
    <dbReference type="NCBI Taxonomy" id="2862362"/>
    <lineage>
        <taxon>Eukaryota</taxon>
        <taxon>Fungi</taxon>
        <taxon>Dikarya</taxon>
        <taxon>Basidiomycota</taxon>
        <taxon>Agaricomycotina</taxon>
        <taxon>Agaricomycetes</taxon>
        <taxon>Agaricomycetidae</taxon>
        <taxon>Agaricales</taxon>
        <taxon>Marasmiineae</taxon>
        <taxon>Mycenaceae</taxon>
        <taxon>Favolaschia</taxon>
    </lineage>
</organism>
<dbReference type="GO" id="GO:0005524">
    <property type="term" value="F:ATP binding"/>
    <property type="evidence" value="ECO:0007669"/>
    <property type="project" value="InterPro"/>
</dbReference>
<dbReference type="Proteomes" id="UP001362999">
    <property type="component" value="Unassembled WGS sequence"/>
</dbReference>
<dbReference type="InterPro" id="IPR001245">
    <property type="entry name" value="Ser-Thr/Tyr_kinase_cat_dom"/>
</dbReference>
<gene>
    <name evidence="3" type="ORF">R3P38DRAFT_459643</name>
</gene>
<keyword evidence="3" id="KW-0808">Transferase</keyword>
<dbReference type="InterPro" id="IPR000719">
    <property type="entry name" value="Prot_kinase_dom"/>
</dbReference>
<comment type="caution">
    <text evidence="3">The sequence shown here is derived from an EMBL/GenBank/DDBJ whole genome shotgun (WGS) entry which is preliminary data.</text>
</comment>
<feature type="region of interest" description="Disordered" evidence="1">
    <location>
        <begin position="631"/>
        <end position="653"/>
    </location>
</feature>
<dbReference type="EMBL" id="JAWWNJ010000154">
    <property type="protein sequence ID" value="KAK6981052.1"/>
    <property type="molecule type" value="Genomic_DNA"/>
</dbReference>
<dbReference type="SUPFAM" id="SSF56112">
    <property type="entry name" value="Protein kinase-like (PK-like)"/>
    <property type="match status" value="1"/>
</dbReference>
<dbReference type="SMART" id="SM00220">
    <property type="entry name" value="S_TKc"/>
    <property type="match status" value="1"/>
</dbReference>
<dbReference type="Gene3D" id="1.10.510.10">
    <property type="entry name" value="Transferase(Phosphotransferase) domain 1"/>
    <property type="match status" value="1"/>
</dbReference>
<keyword evidence="4" id="KW-1185">Reference proteome</keyword>
<keyword evidence="3" id="KW-0418">Kinase</keyword>
<dbReference type="Pfam" id="PF07714">
    <property type="entry name" value="PK_Tyr_Ser-Thr"/>
    <property type="match status" value="1"/>
</dbReference>
<dbReference type="PROSITE" id="PS00108">
    <property type="entry name" value="PROTEIN_KINASE_ST"/>
    <property type="match status" value="1"/>
</dbReference>
<dbReference type="PANTHER" id="PTHR44329">
    <property type="entry name" value="SERINE/THREONINE-PROTEIN KINASE TNNI3K-RELATED"/>
    <property type="match status" value="1"/>
</dbReference>
<dbReference type="PROSITE" id="PS50011">
    <property type="entry name" value="PROTEIN_KINASE_DOM"/>
    <property type="match status" value="1"/>
</dbReference>
<proteinExistence type="predicted"/>
<evidence type="ECO:0000313" key="4">
    <source>
        <dbReference type="Proteomes" id="UP001362999"/>
    </source>
</evidence>
<protein>
    <submittedName>
        <fullName evidence="3">Kinase domain-containing protein</fullName>
    </submittedName>
</protein>
<evidence type="ECO:0000259" key="2">
    <source>
        <dbReference type="PROSITE" id="PS50011"/>
    </source>
</evidence>
<feature type="domain" description="Protein kinase" evidence="2">
    <location>
        <begin position="220"/>
        <end position="480"/>
    </location>
</feature>
<dbReference type="InterPro" id="IPR051681">
    <property type="entry name" value="Ser/Thr_Kinases-Pseudokinases"/>
</dbReference>
<dbReference type="InterPro" id="IPR011009">
    <property type="entry name" value="Kinase-like_dom_sf"/>
</dbReference>
<name>A0AAV9ZG88_9AGAR</name>
<accession>A0AAV9ZG88</accession>
<dbReference type="GO" id="GO:0004674">
    <property type="term" value="F:protein serine/threonine kinase activity"/>
    <property type="evidence" value="ECO:0007669"/>
    <property type="project" value="TreeGrafter"/>
</dbReference>
<dbReference type="InterPro" id="IPR008271">
    <property type="entry name" value="Ser/Thr_kinase_AS"/>
</dbReference>
<evidence type="ECO:0000313" key="3">
    <source>
        <dbReference type="EMBL" id="KAK6981052.1"/>
    </source>
</evidence>
<evidence type="ECO:0000256" key="1">
    <source>
        <dbReference type="SAM" id="MobiDB-lite"/>
    </source>
</evidence>
<sequence>MHSGLPSFLSPRTTLIDTYSSFEHTTHSHSSISFVAQPSSLSSTHILRTTVLEWVEKQWMDDLKLPKYFIAHAFSLPLSLSPVQIKDIQIVVQQWGRWDAVESLANYRSVVKILFEIIKNGLMADAQWISHVVAEEIFRCLSQDLIVIHDQLVAIFRNQTSTKAFLASRGDCAQQLLDLLQDVLDAFPQSASRPGLCKALVRLSRASDRVPTCFPLTELQVVGQQVAAGAFGDIWRGIVRGQSVSIKVVRLFRDAEVRAAIQEFGREALIWRQLSHPNLLPFFGLYYLETRICLVSPWMSNGHILQFLENAPPGTDRLSLMLDVAMGVEYLHGMCVVHADLKGSNILVTPSLRACVADFGLSSIVDSMSIRFTYSTASFKGGGTARYQARELLLNDMRPHYGSDVYAYACVCYEILTGLLPFFEYSMDAQVIFRVFEGFHPTRPETIRFEDDLWVLLRECWGALPSARPTASQIVQRLIAPIGAKKADATRDWDEIVSSRGRRALQYWPLLPSVTEIERRVFGNEIAQVCSACYPEASRDLVSSETPNSGDGTSNELLSPSLSVCEVFQTDCHRTGILVSDAAVTYEEHAPFLWTLESTSIPLSCLEGDHSGHWNADMQRQIRIYVPSVHHTDPSVQPHRRSAAPEPRRSPTPNNFPALWENYKQMLAHPSIDNSAATSYGTSLRHSNVQFPSTTFVLPKTDHLFSPHEGGSDSLTSTPELDWTSATPESVCASEYTPIDSMSGDFPLIASTSDADEDLGPEMKLYDSSRQIPLYLF</sequence>
<dbReference type="AlphaFoldDB" id="A0AAV9ZG88"/>